<gene>
    <name evidence="1" type="ORF">GcM3_184016</name>
</gene>
<dbReference type="Proteomes" id="UP000283383">
    <property type="component" value="Unassembled WGS sequence"/>
</dbReference>
<comment type="caution">
    <text evidence="1">The sequence shown here is derived from an EMBL/GenBank/DDBJ whole genome shotgun (WGS) entry which is preliminary data.</text>
</comment>
<sequence length="73" mass="8622">MTREFHHPYAAYDIQKTFMDVVYQVLENEGVVYERVRNGPNLFSKFNTSDNSDVIMNVSEPHIQMYLGRHIMP</sequence>
<proteinExistence type="predicted"/>
<reference evidence="1 2" key="1">
    <citation type="journal article" date="2018" name="BMC Genomics">
        <title>Comparative genome analyses reveal sequence features reflecting distinct modes of host-adaptation between dicot and monocot powdery mildew.</title>
        <authorList>
            <person name="Wu Y."/>
            <person name="Ma X."/>
            <person name="Pan Z."/>
            <person name="Kale S.D."/>
            <person name="Song Y."/>
            <person name="King H."/>
            <person name="Zhang Q."/>
            <person name="Presley C."/>
            <person name="Deng X."/>
            <person name="Wei C.I."/>
            <person name="Xiao S."/>
        </authorList>
    </citation>
    <scope>NUCLEOTIDE SEQUENCE [LARGE SCALE GENOMIC DNA]</scope>
    <source>
        <strain evidence="1">UMSG3</strain>
    </source>
</reference>
<dbReference type="EMBL" id="MCBQ01018411">
    <property type="protein sequence ID" value="RKF58124.1"/>
    <property type="molecule type" value="Genomic_DNA"/>
</dbReference>
<protein>
    <submittedName>
        <fullName evidence="1">Uncharacterized protein</fullName>
    </submittedName>
</protein>
<dbReference type="AlphaFoldDB" id="A0A420HL21"/>
<organism evidence="1 2">
    <name type="scientific">Golovinomyces cichoracearum</name>
    <dbReference type="NCBI Taxonomy" id="62708"/>
    <lineage>
        <taxon>Eukaryota</taxon>
        <taxon>Fungi</taxon>
        <taxon>Dikarya</taxon>
        <taxon>Ascomycota</taxon>
        <taxon>Pezizomycotina</taxon>
        <taxon>Leotiomycetes</taxon>
        <taxon>Erysiphales</taxon>
        <taxon>Erysiphaceae</taxon>
        <taxon>Golovinomyces</taxon>
    </lineage>
</organism>
<evidence type="ECO:0000313" key="2">
    <source>
        <dbReference type="Proteomes" id="UP000283383"/>
    </source>
</evidence>
<evidence type="ECO:0000313" key="1">
    <source>
        <dbReference type="EMBL" id="RKF58124.1"/>
    </source>
</evidence>
<name>A0A420HL21_9PEZI</name>
<accession>A0A420HL21</accession>
<keyword evidence="2" id="KW-1185">Reference proteome</keyword>